<dbReference type="AlphaFoldDB" id="A0A915ICM8"/>
<feature type="compositionally biased region" description="Polar residues" evidence="1">
    <location>
        <begin position="30"/>
        <end position="45"/>
    </location>
</feature>
<keyword evidence="3" id="KW-1185">Reference proteome</keyword>
<dbReference type="InterPro" id="IPR043502">
    <property type="entry name" value="DNA/RNA_pol_sf"/>
</dbReference>
<dbReference type="Pfam" id="PF17919">
    <property type="entry name" value="RT_RNaseH_2"/>
    <property type="match status" value="1"/>
</dbReference>
<feature type="compositionally biased region" description="Polar residues" evidence="1">
    <location>
        <begin position="77"/>
        <end position="90"/>
    </location>
</feature>
<accession>A0A915ICM8</accession>
<feature type="region of interest" description="Disordered" evidence="1">
    <location>
        <begin position="1"/>
        <end position="46"/>
    </location>
</feature>
<reference evidence="4" key="1">
    <citation type="submission" date="2022-11" db="UniProtKB">
        <authorList>
            <consortium name="WormBaseParasite"/>
        </authorList>
    </citation>
    <scope>IDENTIFICATION</scope>
</reference>
<evidence type="ECO:0000259" key="2">
    <source>
        <dbReference type="Pfam" id="PF17919"/>
    </source>
</evidence>
<dbReference type="WBParaSite" id="nRc.2.0.1.t11538-RA">
    <property type="protein sequence ID" value="nRc.2.0.1.t11538-RA"/>
    <property type="gene ID" value="nRc.2.0.1.g11538"/>
</dbReference>
<proteinExistence type="predicted"/>
<evidence type="ECO:0000313" key="4">
    <source>
        <dbReference type="WBParaSite" id="nRc.2.0.1.t11538-RA"/>
    </source>
</evidence>
<dbReference type="Proteomes" id="UP000887565">
    <property type="component" value="Unplaced"/>
</dbReference>
<sequence length="221" mass="25599">MDRPQNCYRERSPSTDCRPQNSAPPPTKFVSFQPQAIEQPLQQPPRTEMLLEQLIQRYDCDYEEQKSRQCPEETLPPNRQQSPRHQSQNREPYANRFDQSASQVRPRTTQPTGLWCEAHKSCTHNTEHKSCTHNTEDCVWLKGQNAQQLTRQEPNRPIYAAHSQQTDFRTNSNDILYDGKAQFVIQTDASTTAIGAILYQENRNDQWVIAYNSCVLTDAET</sequence>
<dbReference type="SUPFAM" id="SSF56672">
    <property type="entry name" value="DNA/RNA polymerases"/>
    <property type="match status" value="1"/>
</dbReference>
<feature type="compositionally biased region" description="Polar residues" evidence="1">
    <location>
        <begin position="97"/>
        <end position="109"/>
    </location>
</feature>
<feature type="region of interest" description="Disordered" evidence="1">
    <location>
        <begin position="66"/>
        <end position="109"/>
    </location>
</feature>
<name>A0A915ICM8_ROMCU</name>
<dbReference type="InterPro" id="IPR041577">
    <property type="entry name" value="RT_RNaseH_2"/>
</dbReference>
<evidence type="ECO:0000256" key="1">
    <source>
        <dbReference type="SAM" id="MobiDB-lite"/>
    </source>
</evidence>
<protein>
    <submittedName>
        <fullName evidence="4">Reverse transcriptase/retrotransposon-derived protein RNase H-like domain-containing protein</fullName>
    </submittedName>
</protein>
<feature type="domain" description="Reverse transcriptase/retrotransposon-derived protein RNase H-like" evidence="2">
    <location>
        <begin position="177"/>
        <end position="220"/>
    </location>
</feature>
<evidence type="ECO:0000313" key="3">
    <source>
        <dbReference type="Proteomes" id="UP000887565"/>
    </source>
</evidence>
<feature type="compositionally biased region" description="Basic and acidic residues" evidence="1">
    <location>
        <begin position="1"/>
        <end position="13"/>
    </location>
</feature>
<organism evidence="3 4">
    <name type="scientific">Romanomermis culicivorax</name>
    <name type="common">Nematode worm</name>
    <dbReference type="NCBI Taxonomy" id="13658"/>
    <lineage>
        <taxon>Eukaryota</taxon>
        <taxon>Metazoa</taxon>
        <taxon>Ecdysozoa</taxon>
        <taxon>Nematoda</taxon>
        <taxon>Enoplea</taxon>
        <taxon>Dorylaimia</taxon>
        <taxon>Mermithida</taxon>
        <taxon>Mermithoidea</taxon>
        <taxon>Mermithidae</taxon>
        <taxon>Romanomermis</taxon>
    </lineage>
</organism>